<feature type="region of interest" description="Disordered" evidence="2">
    <location>
        <begin position="305"/>
        <end position="326"/>
    </location>
</feature>
<feature type="region of interest" description="Disordered" evidence="2">
    <location>
        <begin position="1"/>
        <end position="31"/>
    </location>
</feature>
<feature type="compositionally biased region" description="Basic and acidic residues" evidence="2">
    <location>
        <begin position="1"/>
        <end position="11"/>
    </location>
</feature>
<feature type="compositionally biased region" description="Polar residues" evidence="2">
    <location>
        <begin position="306"/>
        <end position="326"/>
    </location>
</feature>
<keyword evidence="1" id="KW-0175">Coiled coil</keyword>
<dbReference type="Proteomes" id="UP001642540">
    <property type="component" value="Unassembled WGS sequence"/>
</dbReference>
<evidence type="ECO:0000256" key="2">
    <source>
        <dbReference type="SAM" id="MobiDB-lite"/>
    </source>
</evidence>
<evidence type="ECO:0000313" key="4">
    <source>
        <dbReference type="Proteomes" id="UP001642540"/>
    </source>
</evidence>
<protein>
    <submittedName>
        <fullName evidence="3">Uncharacterized protein</fullName>
    </submittedName>
</protein>
<keyword evidence="4" id="KW-1185">Reference proteome</keyword>
<accession>A0ABP1QDM2</accession>
<name>A0ABP1QDM2_9HEXA</name>
<sequence length="326" mass="37300">MDVEFGQRDKNSTMSNQKSNNDSQNQAKRPVENITEKVQLEFHSLNSEIVKIQRDYYNYKIQTEDKFSTLQAENNHLQSEVERSARAVHNIYQEMSEVLVQNRIIAENNHKLVAEKEDLENKIIELEQSESRSQSLVSEKCLEFSEEKEILLGELSCLKSSKEKLFLELNAKIKALEEDIQDEKNRNEDLQLEFTTLLKEKYKLELTLRKREAMTGRLRGRYQTRVSTSDNVKISDNGKKKKKIAKVKTPKAAAKNLQIASNVELNISNLHRNVWKFYGHEGAVNSDFNAIKLFSTSPAIPIEPMTGNSSVGKDATETVTLSDSEG</sequence>
<feature type="compositionally biased region" description="Low complexity" evidence="2">
    <location>
        <begin position="15"/>
        <end position="26"/>
    </location>
</feature>
<feature type="coiled-coil region" evidence="1">
    <location>
        <begin position="60"/>
        <end position="200"/>
    </location>
</feature>
<proteinExistence type="predicted"/>
<gene>
    <name evidence="3" type="ORF">ODALV1_LOCUS9808</name>
</gene>
<evidence type="ECO:0000256" key="1">
    <source>
        <dbReference type="SAM" id="Coils"/>
    </source>
</evidence>
<organism evidence="3 4">
    <name type="scientific">Orchesella dallaii</name>
    <dbReference type="NCBI Taxonomy" id="48710"/>
    <lineage>
        <taxon>Eukaryota</taxon>
        <taxon>Metazoa</taxon>
        <taxon>Ecdysozoa</taxon>
        <taxon>Arthropoda</taxon>
        <taxon>Hexapoda</taxon>
        <taxon>Collembola</taxon>
        <taxon>Entomobryomorpha</taxon>
        <taxon>Entomobryoidea</taxon>
        <taxon>Orchesellidae</taxon>
        <taxon>Orchesellinae</taxon>
        <taxon>Orchesella</taxon>
    </lineage>
</organism>
<dbReference type="EMBL" id="CAXLJM020000030">
    <property type="protein sequence ID" value="CAL8098007.1"/>
    <property type="molecule type" value="Genomic_DNA"/>
</dbReference>
<evidence type="ECO:0000313" key="3">
    <source>
        <dbReference type="EMBL" id="CAL8098007.1"/>
    </source>
</evidence>
<reference evidence="3 4" key="1">
    <citation type="submission" date="2024-08" db="EMBL/GenBank/DDBJ databases">
        <authorList>
            <person name="Cucini C."/>
            <person name="Frati F."/>
        </authorList>
    </citation>
    <scope>NUCLEOTIDE SEQUENCE [LARGE SCALE GENOMIC DNA]</scope>
</reference>
<comment type="caution">
    <text evidence="3">The sequence shown here is derived from an EMBL/GenBank/DDBJ whole genome shotgun (WGS) entry which is preliminary data.</text>
</comment>